<feature type="chain" id="PRO_5012183695" description="Carboxypeptidase regulatory-like domain-containing protein" evidence="1">
    <location>
        <begin position="21"/>
        <end position="227"/>
    </location>
</feature>
<dbReference type="OrthoDB" id="1431586at2"/>
<proteinExistence type="predicted"/>
<evidence type="ECO:0000313" key="2">
    <source>
        <dbReference type="EMBL" id="SHH65372.1"/>
    </source>
</evidence>
<sequence length="227" mass="25390">MRLKQLALLLLLLFLNCADTQVDNNVRVLVTGTVLDQNDIPIYNANVKIVTDANSNGALPVLLAEGLGDVSGNFEIISLFGSNNLFYIEISADGYSTYTYRTNTSEFRPEDLIFNLGDITLKKLSKFNYTITRESSLGTTLDFSLSYITPTCIQVFDEGVLNTNESFCFEENFIARTLNDNFPDIANRSFFVGLGDIVKFTYGVNGGVEQEDILTINSEDYVFEFTY</sequence>
<evidence type="ECO:0008006" key="4">
    <source>
        <dbReference type="Google" id="ProtNLM"/>
    </source>
</evidence>
<gene>
    <name evidence="2" type="ORF">SAMN05444148_2569</name>
</gene>
<keyword evidence="1" id="KW-0732">Signal</keyword>
<dbReference type="AlphaFoldDB" id="A0A1M5UQP1"/>
<evidence type="ECO:0000256" key="1">
    <source>
        <dbReference type="SAM" id="SignalP"/>
    </source>
</evidence>
<dbReference type="Proteomes" id="UP000184522">
    <property type="component" value="Unassembled WGS sequence"/>
</dbReference>
<dbReference type="InterPro" id="IPR008969">
    <property type="entry name" value="CarboxyPept-like_regulatory"/>
</dbReference>
<keyword evidence="3" id="KW-1185">Reference proteome</keyword>
<organism evidence="2 3">
    <name type="scientific">Winogradskyella jejuensis</name>
    <dbReference type="NCBI Taxonomy" id="1089305"/>
    <lineage>
        <taxon>Bacteria</taxon>
        <taxon>Pseudomonadati</taxon>
        <taxon>Bacteroidota</taxon>
        <taxon>Flavobacteriia</taxon>
        <taxon>Flavobacteriales</taxon>
        <taxon>Flavobacteriaceae</taxon>
        <taxon>Winogradskyella</taxon>
    </lineage>
</organism>
<evidence type="ECO:0000313" key="3">
    <source>
        <dbReference type="Proteomes" id="UP000184522"/>
    </source>
</evidence>
<feature type="signal peptide" evidence="1">
    <location>
        <begin position="1"/>
        <end position="20"/>
    </location>
</feature>
<dbReference type="EMBL" id="FQWS01000002">
    <property type="protein sequence ID" value="SHH65372.1"/>
    <property type="molecule type" value="Genomic_DNA"/>
</dbReference>
<protein>
    <recommendedName>
        <fullName evidence="4">Carboxypeptidase regulatory-like domain-containing protein</fullName>
    </recommendedName>
</protein>
<dbReference type="STRING" id="1089305.SAMN05444148_2569"/>
<reference evidence="3" key="1">
    <citation type="submission" date="2016-11" db="EMBL/GenBank/DDBJ databases">
        <authorList>
            <person name="Varghese N."/>
            <person name="Submissions S."/>
        </authorList>
    </citation>
    <scope>NUCLEOTIDE SEQUENCE [LARGE SCALE GENOMIC DNA]</scope>
    <source>
        <strain evidence="3">DSM 25330</strain>
    </source>
</reference>
<dbReference type="SUPFAM" id="SSF49464">
    <property type="entry name" value="Carboxypeptidase regulatory domain-like"/>
    <property type="match status" value="1"/>
</dbReference>
<dbReference type="RefSeq" id="WP_073087048.1">
    <property type="nucleotide sequence ID" value="NZ_FQWS01000002.1"/>
</dbReference>
<name>A0A1M5UQP1_9FLAO</name>
<accession>A0A1M5UQP1</accession>